<dbReference type="PROSITE" id="PS51362">
    <property type="entry name" value="TGF_BETA_2"/>
    <property type="match status" value="1"/>
</dbReference>
<feature type="domain" description="TGF-beta family profile" evidence="10">
    <location>
        <begin position="259"/>
        <end position="397"/>
    </location>
</feature>
<evidence type="ECO:0000256" key="2">
    <source>
        <dbReference type="ARBA" id="ARBA00006656"/>
    </source>
</evidence>
<dbReference type="Gene3D" id="2.60.120.970">
    <property type="match status" value="1"/>
</dbReference>
<evidence type="ECO:0000256" key="1">
    <source>
        <dbReference type="ARBA" id="ARBA00004613"/>
    </source>
</evidence>
<dbReference type="OrthoDB" id="5987191at2759"/>
<dbReference type="KEGG" id="bgt:106057536"/>
<keyword evidence="6" id="KW-1015">Disulfide bond</keyword>
<feature type="signal peptide" evidence="9">
    <location>
        <begin position="1"/>
        <end position="17"/>
    </location>
</feature>
<dbReference type="SUPFAM" id="SSF57501">
    <property type="entry name" value="Cystine-knot cytokines"/>
    <property type="match status" value="1"/>
</dbReference>
<dbReference type="VEuPathDB" id="VectorBase:BGLAX_041883"/>
<dbReference type="InterPro" id="IPR001839">
    <property type="entry name" value="TGF-b_C"/>
</dbReference>
<feature type="chain" id="PRO_5012044806" description="TGF-beta family profile domain-containing protein" evidence="9">
    <location>
        <begin position="18"/>
        <end position="397"/>
    </location>
</feature>
<gene>
    <name evidence="11" type="primary">106057536</name>
</gene>
<evidence type="ECO:0000256" key="3">
    <source>
        <dbReference type="ARBA" id="ARBA00022525"/>
    </source>
</evidence>
<dbReference type="Pfam" id="PF00019">
    <property type="entry name" value="TGF_beta"/>
    <property type="match status" value="1"/>
</dbReference>
<dbReference type="CDD" id="cd13761">
    <property type="entry name" value="TGF_beta_BMP5_like"/>
    <property type="match status" value="1"/>
</dbReference>
<dbReference type="EnsemblMetazoa" id="BGLB003664-RB">
    <property type="protein sequence ID" value="BGLB003664-PB"/>
    <property type="gene ID" value="BGLB003664"/>
</dbReference>
<keyword evidence="3" id="KW-0964">Secreted</keyword>
<dbReference type="PANTHER" id="PTHR11848">
    <property type="entry name" value="TGF-BETA FAMILY"/>
    <property type="match status" value="1"/>
</dbReference>
<dbReference type="Pfam" id="PF00688">
    <property type="entry name" value="TGFb_propeptide"/>
    <property type="match status" value="1"/>
</dbReference>
<name>A0A2C9JK62_BIOGL</name>
<dbReference type="GO" id="GO:0005125">
    <property type="term" value="F:cytokine activity"/>
    <property type="evidence" value="ECO:0007669"/>
    <property type="project" value="TreeGrafter"/>
</dbReference>
<keyword evidence="5 8" id="KW-0339">Growth factor</keyword>
<evidence type="ECO:0000259" key="10">
    <source>
        <dbReference type="PROSITE" id="PS51362"/>
    </source>
</evidence>
<dbReference type="InterPro" id="IPR029034">
    <property type="entry name" value="Cystine-knot_cytokine"/>
</dbReference>
<dbReference type="RefSeq" id="XP_013070227.2">
    <property type="nucleotide sequence ID" value="XM_013214773.2"/>
</dbReference>
<dbReference type="Proteomes" id="UP000076420">
    <property type="component" value="Unassembled WGS sequence"/>
</dbReference>
<proteinExistence type="inferred from homology"/>
<comment type="similarity">
    <text evidence="2 8">Belongs to the TGF-beta family.</text>
</comment>
<evidence type="ECO:0000256" key="9">
    <source>
        <dbReference type="SAM" id="SignalP"/>
    </source>
</evidence>
<dbReference type="InterPro" id="IPR015615">
    <property type="entry name" value="TGF-beta-rel"/>
</dbReference>
<comment type="subcellular location">
    <subcellularLocation>
        <location evidence="1">Secreted</location>
    </subcellularLocation>
</comment>
<evidence type="ECO:0000313" key="11">
    <source>
        <dbReference type="EnsemblMetazoa" id="BGLB003664-PB"/>
    </source>
</evidence>
<dbReference type="PROSITE" id="PS00250">
    <property type="entry name" value="TGF_BETA_1"/>
    <property type="match status" value="1"/>
</dbReference>
<dbReference type="STRING" id="6526.A0A2C9JK62"/>
<dbReference type="FunFam" id="2.10.90.10:FF:000001">
    <property type="entry name" value="Bone morphogenetic protein 4"/>
    <property type="match status" value="1"/>
</dbReference>
<dbReference type="Gene3D" id="2.10.90.10">
    <property type="entry name" value="Cystine-knot cytokines"/>
    <property type="match status" value="1"/>
</dbReference>
<accession>A0A2C9JK62</accession>
<evidence type="ECO:0000256" key="6">
    <source>
        <dbReference type="ARBA" id="ARBA00023157"/>
    </source>
</evidence>
<evidence type="ECO:0000256" key="4">
    <source>
        <dbReference type="ARBA" id="ARBA00022729"/>
    </source>
</evidence>
<organism evidence="11 12">
    <name type="scientific">Biomphalaria glabrata</name>
    <name type="common">Bloodfluke planorb</name>
    <name type="synonym">Freshwater snail</name>
    <dbReference type="NCBI Taxonomy" id="6526"/>
    <lineage>
        <taxon>Eukaryota</taxon>
        <taxon>Metazoa</taxon>
        <taxon>Spiralia</taxon>
        <taxon>Lophotrochozoa</taxon>
        <taxon>Mollusca</taxon>
        <taxon>Gastropoda</taxon>
        <taxon>Heterobranchia</taxon>
        <taxon>Euthyneura</taxon>
        <taxon>Panpulmonata</taxon>
        <taxon>Hygrophila</taxon>
        <taxon>Lymnaeoidea</taxon>
        <taxon>Planorbidae</taxon>
        <taxon>Biomphalaria</taxon>
    </lineage>
</organism>
<keyword evidence="4 9" id="KW-0732">Signal</keyword>
<reference evidence="11" key="1">
    <citation type="submission" date="2020-05" db="UniProtKB">
        <authorList>
            <consortium name="EnsemblMetazoa"/>
        </authorList>
    </citation>
    <scope>IDENTIFICATION</scope>
    <source>
        <strain evidence="11">BB02</strain>
    </source>
</reference>
<protein>
    <recommendedName>
        <fullName evidence="10">TGF-beta family profile domain-containing protein</fullName>
    </recommendedName>
</protein>
<evidence type="ECO:0000313" key="12">
    <source>
        <dbReference type="Proteomes" id="UP000076420"/>
    </source>
</evidence>
<dbReference type="InterPro" id="IPR017948">
    <property type="entry name" value="TGFb_CS"/>
</dbReference>
<evidence type="ECO:0000256" key="8">
    <source>
        <dbReference type="RuleBase" id="RU000354"/>
    </source>
</evidence>
<keyword evidence="7" id="KW-0325">Glycoprotein</keyword>
<evidence type="ECO:0000256" key="7">
    <source>
        <dbReference type="ARBA" id="ARBA00023180"/>
    </source>
</evidence>
<dbReference type="PANTHER" id="PTHR11848:SF310">
    <property type="entry name" value="PROTEIN 60A-RELATED"/>
    <property type="match status" value="1"/>
</dbReference>
<evidence type="ECO:0000256" key="5">
    <source>
        <dbReference type="ARBA" id="ARBA00023030"/>
    </source>
</evidence>
<dbReference type="VEuPathDB" id="VectorBase:BGLB003664"/>
<dbReference type="InterPro" id="IPR001111">
    <property type="entry name" value="TGF-b_propeptide"/>
</dbReference>
<dbReference type="GO" id="GO:0008083">
    <property type="term" value="F:growth factor activity"/>
    <property type="evidence" value="ECO:0007669"/>
    <property type="project" value="UniProtKB-KW"/>
</dbReference>
<dbReference type="SMART" id="SM00204">
    <property type="entry name" value="TGFB"/>
    <property type="match status" value="1"/>
</dbReference>
<dbReference type="AlphaFoldDB" id="A0A2C9JK62"/>
<sequence>MTFLFILMFISFTTLKAMPPSYFIDNQLGQSVPLTNVQHREREELRKELLLLMGLPKKPKVKAQIKHIQSASTFMYDLYETMSETNDPGLRNQPSAPKAKAERSDMIVSYVNMPHKVRYPRNERDRVFYFDFQVSDGERVKSAELRLYKEAVRGEASNEFTLNLYDIKVVSEDASKGLELEATLKTYPSKRGWISLDVTQVVQIWELFPLSNNGLYLKVTNATGHGIEPRHTGIIGNKGPPEKQAFLVTYMQSSSKLLRKRRSLRNRLRKEPQFSIKEVPYSVPSIQNVWNEGVCRWHNFYISFRDIGFDDKFLIAPEGYYASFCAGKCQFPMDVNANATNHAVMQMLVHTIRPEAAPVPCCAPKDYGSISLLYYDDKSSVVLRRFKDMVVRTCGCQ</sequence>
<dbReference type="GO" id="GO:0005615">
    <property type="term" value="C:extracellular space"/>
    <property type="evidence" value="ECO:0007669"/>
    <property type="project" value="TreeGrafter"/>
</dbReference>